<dbReference type="AlphaFoldDB" id="A0AAD1WQX2"/>
<dbReference type="Proteomes" id="UP001295444">
    <property type="component" value="Chromosome 10"/>
</dbReference>
<reference evidence="2" key="1">
    <citation type="submission" date="2022-03" db="EMBL/GenBank/DDBJ databases">
        <authorList>
            <person name="Alioto T."/>
            <person name="Alioto T."/>
            <person name="Gomez Garrido J."/>
        </authorList>
    </citation>
    <scope>NUCLEOTIDE SEQUENCE</scope>
</reference>
<feature type="domain" description="NXPE C-terminal" evidence="1">
    <location>
        <begin position="3"/>
        <end position="165"/>
    </location>
</feature>
<protein>
    <recommendedName>
        <fullName evidence="1">NXPE C-terminal domain-containing protein</fullName>
    </recommendedName>
</protein>
<dbReference type="PANTHER" id="PTHR16165:SF31">
    <property type="entry name" value="NXPE FAMILY MEMBER 4"/>
    <property type="match status" value="1"/>
</dbReference>
<dbReference type="EMBL" id="OW240921">
    <property type="protein sequence ID" value="CAH2319463.1"/>
    <property type="molecule type" value="Genomic_DNA"/>
</dbReference>
<accession>A0AAD1WQX2</accession>
<dbReference type="Pfam" id="PF24536">
    <property type="entry name" value="NXPE4_C"/>
    <property type="match status" value="1"/>
</dbReference>
<evidence type="ECO:0000313" key="3">
    <source>
        <dbReference type="Proteomes" id="UP001295444"/>
    </source>
</evidence>
<sequence>MTRLYIDLERNIKIQYRKHANPFIMLNFYTFKEEFTIPHLIDQIAGDQHTVIIFTLGMHFRLFPINHFLRRVINIRKAIERLFLRSPETKVIIKTENTSEMNVRVEMLSDFHGYLQYLIINSMFKDMNVGVVDAWDMTNAFASMRIHPQKEIIANEIDLLLNYIC</sequence>
<proteinExistence type="predicted"/>
<keyword evidence="3" id="KW-1185">Reference proteome</keyword>
<dbReference type="InterPro" id="IPR057106">
    <property type="entry name" value="NXPE4_C"/>
</dbReference>
<dbReference type="PANTHER" id="PTHR16165">
    <property type="entry name" value="NXPE FAMILY MEMBER"/>
    <property type="match status" value="1"/>
</dbReference>
<name>A0AAD1WQX2_PELCU</name>
<evidence type="ECO:0000259" key="1">
    <source>
        <dbReference type="Pfam" id="PF24536"/>
    </source>
</evidence>
<organism evidence="2 3">
    <name type="scientific">Pelobates cultripes</name>
    <name type="common">Western spadefoot toad</name>
    <dbReference type="NCBI Taxonomy" id="61616"/>
    <lineage>
        <taxon>Eukaryota</taxon>
        <taxon>Metazoa</taxon>
        <taxon>Chordata</taxon>
        <taxon>Craniata</taxon>
        <taxon>Vertebrata</taxon>
        <taxon>Euteleostomi</taxon>
        <taxon>Amphibia</taxon>
        <taxon>Batrachia</taxon>
        <taxon>Anura</taxon>
        <taxon>Pelobatoidea</taxon>
        <taxon>Pelobatidae</taxon>
        <taxon>Pelobates</taxon>
    </lineage>
</organism>
<evidence type="ECO:0000313" key="2">
    <source>
        <dbReference type="EMBL" id="CAH2319463.1"/>
    </source>
</evidence>
<gene>
    <name evidence="2" type="ORF">PECUL_23A019960</name>
</gene>